<dbReference type="InterPro" id="IPR001647">
    <property type="entry name" value="HTH_TetR"/>
</dbReference>
<protein>
    <submittedName>
        <fullName evidence="6">TetR/AcrR family transcriptional regulator</fullName>
    </submittedName>
</protein>
<sequence>MAQSQRRQPRQARAVATQAAIFEATAQILEGQGEGALTTNAIAERAGISIGTLYQYHADKRSILVAMALAENAKVREALIAAAGPEGVSSARLAIRVQIAILADRPATRRACLKAILATELIPAEEKTTNRLIERHPGDRLDRFVISRAVIGVIRAAVLEGSPVLTDPGLEDALVKLVESYSA</sequence>
<dbReference type="GO" id="GO:0000976">
    <property type="term" value="F:transcription cis-regulatory region binding"/>
    <property type="evidence" value="ECO:0007669"/>
    <property type="project" value="TreeGrafter"/>
</dbReference>
<dbReference type="RefSeq" id="WP_215338139.1">
    <property type="nucleotide sequence ID" value="NZ_JAGSGD010000001.1"/>
</dbReference>
<dbReference type="PANTHER" id="PTHR30055:SF234">
    <property type="entry name" value="HTH-TYPE TRANSCRIPTIONAL REGULATOR BETI"/>
    <property type="match status" value="1"/>
</dbReference>
<keyword evidence="3" id="KW-0804">Transcription</keyword>
<dbReference type="EMBL" id="JAGSGD010000001">
    <property type="protein sequence ID" value="MBR7618255.1"/>
    <property type="molecule type" value="Genomic_DNA"/>
</dbReference>
<dbReference type="PANTHER" id="PTHR30055">
    <property type="entry name" value="HTH-TYPE TRANSCRIPTIONAL REGULATOR RUTR"/>
    <property type="match status" value="1"/>
</dbReference>
<feature type="domain" description="HTH tetR-type" evidence="5">
    <location>
        <begin position="15"/>
        <end position="75"/>
    </location>
</feature>
<accession>A0A941HV51</accession>
<dbReference type="SUPFAM" id="SSF46689">
    <property type="entry name" value="Homeodomain-like"/>
    <property type="match status" value="1"/>
</dbReference>
<dbReference type="PROSITE" id="PS50977">
    <property type="entry name" value="HTH_TETR_2"/>
    <property type="match status" value="1"/>
</dbReference>
<organism evidence="6 7">
    <name type="scientific">Phenylobacterium glaciei</name>
    <dbReference type="NCBI Taxonomy" id="2803784"/>
    <lineage>
        <taxon>Bacteria</taxon>
        <taxon>Pseudomonadati</taxon>
        <taxon>Pseudomonadota</taxon>
        <taxon>Alphaproteobacteria</taxon>
        <taxon>Caulobacterales</taxon>
        <taxon>Caulobacteraceae</taxon>
        <taxon>Phenylobacterium</taxon>
    </lineage>
</organism>
<dbReference type="Pfam" id="PF00440">
    <property type="entry name" value="TetR_N"/>
    <property type="match status" value="1"/>
</dbReference>
<keyword evidence="7" id="KW-1185">Reference proteome</keyword>
<dbReference type="PRINTS" id="PR00455">
    <property type="entry name" value="HTHTETR"/>
</dbReference>
<evidence type="ECO:0000313" key="7">
    <source>
        <dbReference type="Proteomes" id="UP000622580"/>
    </source>
</evidence>
<evidence type="ECO:0000256" key="4">
    <source>
        <dbReference type="PROSITE-ProRule" id="PRU00335"/>
    </source>
</evidence>
<dbReference type="AlphaFoldDB" id="A0A941HV51"/>
<evidence type="ECO:0000259" key="5">
    <source>
        <dbReference type="PROSITE" id="PS50977"/>
    </source>
</evidence>
<evidence type="ECO:0000256" key="2">
    <source>
        <dbReference type="ARBA" id="ARBA00023125"/>
    </source>
</evidence>
<proteinExistence type="predicted"/>
<feature type="DNA-binding region" description="H-T-H motif" evidence="4">
    <location>
        <begin position="38"/>
        <end position="57"/>
    </location>
</feature>
<keyword evidence="1" id="KW-0805">Transcription regulation</keyword>
<evidence type="ECO:0000256" key="3">
    <source>
        <dbReference type="ARBA" id="ARBA00023163"/>
    </source>
</evidence>
<keyword evidence="2 4" id="KW-0238">DNA-binding</keyword>
<dbReference type="Proteomes" id="UP000622580">
    <property type="component" value="Unassembled WGS sequence"/>
</dbReference>
<name>A0A941HV51_9CAUL</name>
<dbReference type="GO" id="GO:0003700">
    <property type="term" value="F:DNA-binding transcription factor activity"/>
    <property type="evidence" value="ECO:0007669"/>
    <property type="project" value="TreeGrafter"/>
</dbReference>
<dbReference type="InterPro" id="IPR009057">
    <property type="entry name" value="Homeodomain-like_sf"/>
</dbReference>
<evidence type="ECO:0000313" key="6">
    <source>
        <dbReference type="EMBL" id="MBR7618255.1"/>
    </source>
</evidence>
<comment type="caution">
    <text evidence="6">The sequence shown here is derived from an EMBL/GenBank/DDBJ whole genome shotgun (WGS) entry which is preliminary data.</text>
</comment>
<evidence type="ECO:0000256" key="1">
    <source>
        <dbReference type="ARBA" id="ARBA00023015"/>
    </source>
</evidence>
<reference evidence="6" key="1">
    <citation type="submission" date="2021-04" db="EMBL/GenBank/DDBJ databases">
        <title>Draft genome assembly of strain Phenylobacterium sp. 20VBR1 using MiniION and Illumina platforms.</title>
        <authorList>
            <person name="Thomas F.A."/>
            <person name="Krishnan K.P."/>
            <person name="Sinha R.K."/>
        </authorList>
    </citation>
    <scope>NUCLEOTIDE SEQUENCE</scope>
    <source>
        <strain evidence="6">20VBR1</strain>
    </source>
</reference>
<dbReference type="InterPro" id="IPR050109">
    <property type="entry name" value="HTH-type_TetR-like_transc_reg"/>
</dbReference>
<gene>
    <name evidence="6" type="ORF">JKL49_02540</name>
</gene>
<dbReference type="Gene3D" id="1.10.357.10">
    <property type="entry name" value="Tetracycline Repressor, domain 2"/>
    <property type="match status" value="1"/>
</dbReference>